<evidence type="ECO:0000313" key="3">
    <source>
        <dbReference type="Proteomes" id="UP000295633"/>
    </source>
</evidence>
<feature type="signal peptide" evidence="1">
    <location>
        <begin position="1"/>
        <end position="22"/>
    </location>
</feature>
<dbReference type="AlphaFoldDB" id="A0A4R5YKK2"/>
<evidence type="ECO:0000256" key="1">
    <source>
        <dbReference type="SAM" id="SignalP"/>
    </source>
</evidence>
<dbReference type="EMBL" id="SMZX01000001">
    <property type="protein sequence ID" value="TDL45081.1"/>
    <property type="molecule type" value="Genomic_DNA"/>
</dbReference>
<gene>
    <name evidence="2" type="ORF">E2R54_00895</name>
</gene>
<dbReference type="PROSITE" id="PS51257">
    <property type="entry name" value="PROKAR_LIPOPROTEIN"/>
    <property type="match status" value="1"/>
</dbReference>
<accession>A0A4R5YKK2</accession>
<sequence length="169" mass="17911">MTHRRLVVPAVLLLVLGLSACASGPPLSLGEGYESCNSEIDEPVTFGDVARASAAGTVVMESIELEGAKGLALREIYLVPIQNQVSLRADAFPPAAEFWDRRITVPGTAISPGEEMTVLFVVEAVGGGDIHRSEGYTARYSIDGRPYETTSSAQFRLAPDCGAEDEDGP</sequence>
<dbReference type="Proteomes" id="UP000295633">
    <property type="component" value="Unassembled WGS sequence"/>
</dbReference>
<reference evidence="2 3" key="1">
    <citation type="submission" date="2019-03" db="EMBL/GenBank/DDBJ databases">
        <title>Genome Sequencing and Assembly of Various Microbes Isolated from Partially Reclaimed Soil and Acid Mine Drainage (AMD) Site.</title>
        <authorList>
            <person name="Steinbock B."/>
            <person name="Bechtold R."/>
            <person name="Sevigny J.L."/>
            <person name="Thomas D."/>
            <person name="Cuthill L.R."/>
            <person name="Aveiro Johannsen E.J."/>
            <person name="Thomas K."/>
            <person name="Ghosh A."/>
        </authorList>
    </citation>
    <scope>NUCLEOTIDE SEQUENCE [LARGE SCALE GENOMIC DNA]</scope>
    <source>
        <strain evidence="2 3">F-B2</strain>
    </source>
</reference>
<evidence type="ECO:0000313" key="2">
    <source>
        <dbReference type="EMBL" id="TDL45081.1"/>
    </source>
</evidence>
<name>A0A4R5YKK2_9MICO</name>
<dbReference type="RefSeq" id="WP_133398350.1">
    <property type="nucleotide sequence ID" value="NZ_SMZX01000001.1"/>
</dbReference>
<protein>
    <recommendedName>
        <fullName evidence="4">Lipoprotein</fullName>
    </recommendedName>
</protein>
<organism evidence="2 3">
    <name type="scientific">Microbacterium oleivorans</name>
    <dbReference type="NCBI Taxonomy" id="273677"/>
    <lineage>
        <taxon>Bacteria</taxon>
        <taxon>Bacillati</taxon>
        <taxon>Actinomycetota</taxon>
        <taxon>Actinomycetes</taxon>
        <taxon>Micrococcales</taxon>
        <taxon>Microbacteriaceae</taxon>
        <taxon>Microbacterium</taxon>
    </lineage>
</organism>
<evidence type="ECO:0008006" key="4">
    <source>
        <dbReference type="Google" id="ProtNLM"/>
    </source>
</evidence>
<feature type="chain" id="PRO_5020981967" description="Lipoprotein" evidence="1">
    <location>
        <begin position="23"/>
        <end position="169"/>
    </location>
</feature>
<comment type="caution">
    <text evidence="2">The sequence shown here is derived from an EMBL/GenBank/DDBJ whole genome shotgun (WGS) entry which is preliminary data.</text>
</comment>
<keyword evidence="1" id="KW-0732">Signal</keyword>
<proteinExistence type="predicted"/>